<proteinExistence type="predicted"/>
<dbReference type="Proteomes" id="UP000245207">
    <property type="component" value="Unassembled WGS sequence"/>
</dbReference>
<dbReference type="GO" id="GO:0008270">
    <property type="term" value="F:zinc ion binding"/>
    <property type="evidence" value="ECO:0007669"/>
    <property type="project" value="UniProtKB-KW"/>
</dbReference>
<feature type="compositionally biased region" description="Polar residues" evidence="5">
    <location>
        <begin position="357"/>
        <end position="373"/>
    </location>
</feature>
<name>A0A2U1N8A9_ARTAN</name>
<dbReference type="STRING" id="35608.A0A2U1N8A9"/>
<keyword evidence="8" id="KW-1185">Reference proteome</keyword>
<dbReference type="InterPro" id="IPR010666">
    <property type="entry name" value="Znf_GRF"/>
</dbReference>
<feature type="region of interest" description="Disordered" evidence="5">
    <location>
        <begin position="357"/>
        <end position="379"/>
    </location>
</feature>
<dbReference type="PANTHER" id="PTHR33248">
    <property type="entry name" value="ZINC ION-BINDING PROTEIN"/>
    <property type="match status" value="1"/>
</dbReference>
<dbReference type="AlphaFoldDB" id="A0A2U1N8A9"/>
<comment type="caution">
    <text evidence="7">The sequence shown here is derived from an EMBL/GenBank/DDBJ whole genome shotgun (WGS) entry which is preliminary data.</text>
</comment>
<dbReference type="PROSITE" id="PS51999">
    <property type="entry name" value="ZF_GRF"/>
    <property type="match status" value="1"/>
</dbReference>
<reference evidence="7 8" key="1">
    <citation type="journal article" date="2018" name="Mol. Plant">
        <title>The genome of Artemisia annua provides insight into the evolution of Asteraceae family and artemisinin biosynthesis.</title>
        <authorList>
            <person name="Shen Q."/>
            <person name="Zhang L."/>
            <person name="Liao Z."/>
            <person name="Wang S."/>
            <person name="Yan T."/>
            <person name="Shi P."/>
            <person name="Liu M."/>
            <person name="Fu X."/>
            <person name="Pan Q."/>
            <person name="Wang Y."/>
            <person name="Lv Z."/>
            <person name="Lu X."/>
            <person name="Zhang F."/>
            <person name="Jiang W."/>
            <person name="Ma Y."/>
            <person name="Chen M."/>
            <person name="Hao X."/>
            <person name="Li L."/>
            <person name="Tang Y."/>
            <person name="Lv G."/>
            <person name="Zhou Y."/>
            <person name="Sun X."/>
            <person name="Brodelius P.E."/>
            <person name="Rose J.K.C."/>
            <person name="Tang K."/>
        </authorList>
    </citation>
    <scope>NUCLEOTIDE SEQUENCE [LARGE SCALE GENOMIC DNA]</scope>
    <source>
        <strain evidence="8">cv. Huhao1</strain>
        <tissue evidence="7">Leaf</tissue>
    </source>
</reference>
<evidence type="ECO:0000256" key="2">
    <source>
        <dbReference type="ARBA" id="ARBA00022771"/>
    </source>
</evidence>
<dbReference type="EMBL" id="PKPP01003379">
    <property type="protein sequence ID" value="PWA69707.1"/>
    <property type="molecule type" value="Genomic_DNA"/>
</dbReference>
<organism evidence="7 8">
    <name type="scientific">Artemisia annua</name>
    <name type="common">Sweet wormwood</name>
    <dbReference type="NCBI Taxonomy" id="35608"/>
    <lineage>
        <taxon>Eukaryota</taxon>
        <taxon>Viridiplantae</taxon>
        <taxon>Streptophyta</taxon>
        <taxon>Embryophyta</taxon>
        <taxon>Tracheophyta</taxon>
        <taxon>Spermatophyta</taxon>
        <taxon>Magnoliopsida</taxon>
        <taxon>eudicotyledons</taxon>
        <taxon>Gunneridae</taxon>
        <taxon>Pentapetalae</taxon>
        <taxon>asterids</taxon>
        <taxon>campanulids</taxon>
        <taxon>Asterales</taxon>
        <taxon>Asteraceae</taxon>
        <taxon>Asteroideae</taxon>
        <taxon>Anthemideae</taxon>
        <taxon>Artemisiinae</taxon>
        <taxon>Artemisia</taxon>
    </lineage>
</organism>
<dbReference type="OrthoDB" id="2822301at2759"/>
<accession>A0A2U1N8A9</accession>
<evidence type="ECO:0000313" key="8">
    <source>
        <dbReference type="Proteomes" id="UP000245207"/>
    </source>
</evidence>
<evidence type="ECO:0000256" key="5">
    <source>
        <dbReference type="SAM" id="MobiDB-lite"/>
    </source>
</evidence>
<feature type="domain" description="GRF-type" evidence="6">
    <location>
        <begin position="4"/>
        <end position="44"/>
    </location>
</feature>
<keyword evidence="3" id="KW-0862">Zinc</keyword>
<keyword evidence="1" id="KW-0479">Metal-binding</keyword>
<protein>
    <submittedName>
        <fullName evidence="7">Zinc finger, GRF-type</fullName>
    </submittedName>
</protein>
<evidence type="ECO:0000313" key="7">
    <source>
        <dbReference type="EMBL" id="PWA69707.1"/>
    </source>
</evidence>
<evidence type="ECO:0000256" key="3">
    <source>
        <dbReference type="ARBA" id="ARBA00022833"/>
    </source>
</evidence>
<evidence type="ECO:0000256" key="4">
    <source>
        <dbReference type="PROSITE-ProRule" id="PRU01343"/>
    </source>
</evidence>
<dbReference type="Pfam" id="PF06839">
    <property type="entry name" value="Zn_ribbon_GRF"/>
    <property type="match status" value="1"/>
</dbReference>
<keyword evidence="2 4" id="KW-0863">Zinc-finger</keyword>
<sequence>MVNCFCGNQAVMRTSWTHTNPGRRFWSCAQIVTNCGFFLWFDPPMCARARAIIPGLLTARNALEALENIVDEEHMVDEVEVPMKGFRFEVEDDFIDSGNPKLNLTENDLEVIDFDSFESDIEDDEESARRKGIRKLRKLAGNSTSTTGFFVGKEFPNRDVAKDMIRAHAVETRRCIQIVKNDKMRVRAQCFGVVPEPIRMTKGKITTREKVDTMTVVDQSKKMEGIFIGKGGQEDKPHCPWVLYISKGEKGKWGFDWNSDPDIQLWSTFQGVKVDMIMRWSCGSTRTAMLWNLHNVYETAMFNTQSANDVDSQKEVYQKVLYIKLLIVISIKGADAIEQNFQSPVTLSGNLSSRTSSAFNSQSVNGANKTSETPVKKGT</sequence>
<evidence type="ECO:0000256" key="1">
    <source>
        <dbReference type="ARBA" id="ARBA00022723"/>
    </source>
</evidence>
<evidence type="ECO:0000259" key="6">
    <source>
        <dbReference type="PROSITE" id="PS51999"/>
    </source>
</evidence>
<gene>
    <name evidence="7" type="ORF">CTI12_AA294280</name>
</gene>